<comment type="caution">
    <text evidence="5">The sequence shown here is derived from an EMBL/GenBank/DDBJ whole genome shotgun (WGS) entry which is preliminary data.</text>
</comment>
<dbReference type="Gene3D" id="3.50.50.60">
    <property type="entry name" value="FAD/NAD(P)-binding domain"/>
    <property type="match status" value="1"/>
</dbReference>
<accession>A0A7C1XI88</accession>
<dbReference type="NCBIfam" id="TIGR02352">
    <property type="entry name" value="thiamin_ThiO"/>
    <property type="match status" value="1"/>
</dbReference>
<dbReference type="GO" id="GO:0005737">
    <property type="term" value="C:cytoplasm"/>
    <property type="evidence" value="ECO:0007669"/>
    <property type="project" value="TreeGrafter"/>
</dbReference>
<dbReference type="UniPathway" id="UPA00060"/>
<evidence type="ECO:0000256" key="1">
    <source>
        <dbReference type="ARBA" id="ARBA00004948"/>
    </source>
</evidence>
<feature type="domain" description="FAD dependent oxidoreductase" evidence="4">
    <location>
        <begin position="9"/>
        <end position="354"/>
    </location>
</feature>
<keyword evidence="3 5" id="KW-0560">Oxidoreductase</keyword>
<gene>
    <name evidence="5" type="primary">thiO</name>
    <name evidence="5" type="ORF">ENP47_12560</name>
</gene>
<name>A0A7C1XI88_THERO</name>
<dbReference type="InterPro" id="IPR006076">
    <property type="entry name" value="FAD-dep_OxRdtase"/>
</dbReference>
<evidence type="ECO:0000256" key="2">
    <source>
        <dbReference type="ARBA" id="ARBA00022977"/>
    </source>
</evidence>
<dbReference type="EMBL" id="DSJL01000011">
    <property type="protein sequence ID" value="HEF66411.1"/>
    <property type="molecule type" value="Genomic_DNA"/>
</dbReference>
<evidence type="ECO:0000313" key="5">
    <source>
        <dbReference type="EMBL" id="HEF66411.1"/>
    </source>
</evidence>
<dbReference type="SUPFAM" id="SSF54373">
    <property type="entry name" value="FAD-linked reductases, C-terminal domain"/>
    <property type="match status" value="1"/>
</dbReference>
<keyword evidence="2" id="KW-0784">Thiamine biosynthesis</keyword>
<dbReference type="PANTHER" id="PTHR13847">
    <property type="entry name" value="SARCOSINE DEHYDROGENASE-RELATED"/>
    <property type="match status" value="1"/>
</dbReference>
<reference evidence="5" key="1">
    <citation type="journal article" date="2020" name="mSystems">
        <title>Genome- and Community-Level Interaction Insights into Carbon Utilization and Element Cycling Functions of Hydrothermarchaeota in Hydrothermal Sediment.</title>
        <authorList>
            <person name="Zhou Z."/>
            <person name="Liu Y."/>
            <person name="Xu W."/>
            <person name="Pan J."/>
            <person name="Luo Z.H."/>
            <person name="Li M."/>
        </authorList>
    </citation>
    <scope>NUCLEOTIDE SEQUENCE [LARGE SCALE GENOMIC DNA]</scope>
    <source>
        <strain evidence="5">SpSt-222</strain>
    </source>
</reference>
<dbReference type="GO" id="GO:0009229">
    <property type="term" value="P:thiamine diphosphate biosynthetic process"/>
    <property type="evidence" value="ECO:0007669"/>
    <property type="project" value="UniProtKB-UniPathway"/>
</dbReference>
<dbReference type="GO" id="GO:0043799">
    <property type="term" value="F:glycine oxidase activity"/>
    <property type="evidence" value="ECO:0007669"/>
    <property type="project" value="UniProtKB-EC"/>
</dbReference>
<dbReference type="SUPFAM" id="SSF51905">
    <property type="entry name" value="FAD/NAD(P)-binding domain"/>
    <property type="match status" value="1"/>
</dbReference>
<dbReference type="EC" id="1.4.3.19" evidence="5"/>
<dbReference type="GO" id="GO:0050660">
    <property type="term" value="F:flavin adenine dinucleotide binding"/>
    <property type="evidence" value="ECO:0007669"/>
    <property type="project" value="InterPro"/>
</dbReference>
<dbReference type="AlphaFoldDB" id="A0A7C1XI88"/>
<dbReference type="GO" id="GO:0009228">
    <property type="term" value="P:thiamine biosynthetic process"/>
    <property type="evidence" value="ECO:0007669"/>
    <property type="project" value="UniProtKB-KW"/>
</dbReference>
<dbReference type="Pfam" id="PF01266">
    <property type="entry name" value="DAO"/>
    <property type="match status" value="1"/>
</dbReference>
<evidence type="ECO:0000259" key="4">
    <source>
        <dbReference type="Pfam" id="PF01266"/>
    </source>
</evidence>
<protein>
    <submittedName>
        <fullName evidence="5">Glycine oxidase ThiO</fullName>
        <ecNumber evidence="5">1.4.3.19</ecNumber>
    </submittedName>
</protein>
<comment type="pathway">
    <text evidence="1">Cofactor biosynthesis; thiamine diphosphate biosynthesis.</text>
</comment>
<dbReference type="PROSITE" id="PS51257">
    <property type="entry name" value="PROKAR_LIPOPROTEIN"/>
    <property type="match status" value="1"/>
</dbReference>
<proteinExistence type="predicted"/>
<dbReference type="InterPro" id="IPR012727">
    <property type="entry name" value="Gly_oxidase_ThiO"/>
</dbReference>
<dbReference type="Gene3D" id="3.30.9.10">
    <property type="entry name" value="D-Amino Acid Oxidase, subunit A, domain 2"/>
    <property type="match status" value="1"/>
</dbReference>
<sequence length="374" mass="39806">MDVSERASVAIIGGGIIGCALAAELVRRGWRGVRVLERATVGGQASIAYAGLLGIPGSGATSDPLSELGAASLARFPAVVADLRERTGIDVEFRHTGALLLALTLDEEEALRAALPVLRTRDAACCWLDQHELRQLEPAVSPLFRGALLLPFEHQVLSPRLVEAFARAAALGGARIDEGVEVVGFERSGDRLTAVQTRTGRITADQVIIAAGAWSGQLAAQLGVPLPVGPLRGQLVRLHAWDARVRHTLYRGELYLAVKADGTVAVGSTEELAVYDRRPTLEGVRQLTTFAQETVPALNRAVFLEALAGLRPWSADGLPILGQLPHYQNVWIATGHARNGVLLSVVTAEVLADLLEGKSPALPLEPFAPTRFLP</sequence>
<dbReference type="InterPro" id="IPR036188">
    <property type="entry name" value="FAD/NAD-bd_sf"/>
</dbReference>
<organism evidence="5">
    <name type="scientific">Thermomicrobium roseum</name>
    <dbReference type="NCBI Taxonomy" id="500"/>
    <lineage>
        <taxon>Bacteria</taxon>
        <taxon>Pseudomonadati</taxon>
        <taxon>Thermomicrobiota</taxon>
        <taxon>Thermomicrobia</taxon>
        <taxon>Thermomicrobiales</taxon>
        <taxon>Thermomicrobiaceae</taxon>
        <taxon>Thermomicrobium</taxon>
    </lineage>
</organism>
<dbReference type="PANTHER" id="PTHR13847:SF289">
    <property type="entry name" value="GLYCINE OXIDASE"/>
    <property type="match status" value="1"/>
</dbReference>
<evidence type="ECO:0000256" key="3">
    <source>
        <dbReference type="ARBA" id="ARBA00023002"/>
    </source>
</evidence>